<accession>A0A919DQ92</accession>
<comment type="caution">
    <text evidence="4">The sequence shown here is derived from an EMBL/GenBank/DDBJ whole genome shotgun (WGS) entry which is preliminary data.</text>
</comment>
<dbReference type="Proteomes" id="UP000603227">
    <property type="component" value="Unassembled WGS sequence"/>
</dbReference>
<dbReference type="InterPro" id="IPR000792">
    <property type="entry name" value="Tscrpt_reg_LuxR_C"/>
</dbReference>
<evidence type="ECO:0000256" key="2">
    <source>
        <dbReference type="ARBA" id="ARBA00022840"/>
    </source>
</evidence>
<dbReference type="PROSITE" id="PS50043">
    <property type="entry name" value="HTH_LUXR_2"/>
    <property type="match status" value="1"/>
</dbReference>
<dbReference type="InterPro" id="IPR027417">
    <property type="entry name" value="P-loop_NTPase"/>
</dbReference>
<name>A0A919DQ92_9ACTN</name>
<keyword evidence="2" id="KW-0067">ATP-binding</keyword>
<dbReference type="CDD" id="cd06170">
    <property type="entry name" value="LuxR_C_like"/>
    <property type="match status" value="1"/>
</dbReference>
<dbReference type="SUPFAM" id="SSF46894">
    <property type="entry name" value="C-terminal effector domain of the bipartite response regulators"/>
    <property type="match status" value="1"/>
</dbReference>
<evidence type="ECO:0000259" key="3">
    <source>
        <dbReference type="PROSITE" id="PS50043"/>
    </source>
</evidence>
<dbReference type="GO" id="GO:0003677">
    <property type="term" value="F:DNA binding"/>
    <property type="evidence" value="ECO:0007669"/>
    <property type="project" value="InterPro"/>
</dbReference>
<dbReference type="Gene3D" id="1.10.10.10">
    <property type="entry name" value="Winged helix-like DNA-binding domain superfamily/Winged helix DNA-binding domain"/>
    <property type="match status" value="1"/>
</dbReference>
<dbReference type="GO" id="GO:0004016">
    <property type="term" value="F:adenylate cyclase activity"/>
    <property type="evidence" value="ECO:0007669"/>
    <property type="project" value="TreeGrafter"/>
</dbReference>
<sequence length="966" mass="102709">MLLERQNELKIAAEALTLAARGTGSLIVISGPPGTGKSALLTEIGELAAQYAARPSGSAPRRPLVMRAYGAPTERDFSLGVVRQLLEPAVRSAPSRWRSPATRPALAFLASDPEAPQQHTANAKYALPALLATMSQDRTLVLLIDDLHWADDGSLDLFVQLASQETSVGILVVVTVCEGEPTVEPPAVRAITATAEHTLLPASLSAAGVQKLIMAHLGAPPAAEFSAACHEATRGNPLHVRSLLQECKSRGIAPSAAQAAEVATLVPPALRRRLLLCLREMQPWALAVARALMVLGDDADPRVVGELAGLDDVDSSRGLAELRRLALVSRKGVRLAHRAAYEVIEEATPLSERNRLHLRAADLLRYRGLDPERVATHLVAVTSLLDEQAVAELRVAADEAVLRGDPVAAARYLRRALRDSPPCSEERARLLVELATVERSFAPSVAVRHITQAYHLLSGPQSRAEALMTLTPVAIGTSLLSLEDLLRQTAQELGPADALPPGLRRLAVRLEARLQHLGENDPAVLASAAGRLARLGERPETARGDERELVAALLHTAAAAADVPSSRIARLARQVLDHTPATAAQVHTLVPLTVPVAVSTDSVEGLSPWLDTALEDAVRRGGRLEESVILSQQALVLVAHGRLAEAQARAVKACAVAGADEMTTLSSMALIMVALRTRQPELAAALPDRLRGPAENCWFQGLRTLVRGMEAERREEPALALEHYTEAGYVLERSGWRNPAFAPWEYLAARVHQRMGDAERAEELGARYLERARKWGAPAPLGRALALRASLAGTAAAAGLLRDAADVLEASADLHTRAVVQLRLAETVAPHRPDEAEQALRAAYDLAVACDASWVASRAQEMLGPEAVRGAAVRGAAAHGAALAQLTPAERMVAQMAVQGLTNQAIADALGVSRRAVEKHLTSCYRKMSTSGRPGLIAALKDSGLFDVTDAIAGPPAGEVYPQGVA</sequence>
<dbReference type="GO" id="GO:0006355">
    <property type="term" value="P:regulation of DNA-templated transcription"/>
    <property type="evidence" value="ECO:0007669"/>
    <property type="project" value="InterPro"/>
</dbReference>
<dbReference type="GO" id="GO:0005737">
    <property type="term" value="C:cytoplasm"/>
    <property type="evidence" value="ECO:0007669"/>
    <property type="project" value="TreeGrafter"/>
</dbReference>
<dbReference type="SMART" id="SM00421">
    <property type="entry name" value="HTH_LUXR"/>
    <property type="match status" value="1"/>
</dbReference>
<proteinExistence type="predicted"/>
<dbReference type="InterPro" id="IPR036388">
    <property type="entry name" value="WH-like_DNA-bd_sf"/>
</dbReference>
<keyword evidence="5" id="KW-1185">Reference proteome</keyword>
<dbReference type="PANTHER" id="PTHR16305">
    <property type="entry name" value="TESTICULAR SOLUBLE ADENYLYL CYCLASE"/>
    <property type="match status" value="1"/>
</dbReference>
<keyword evidence="1" id="KW-0547">Nucleotide-binding</keyword>
<dbReference type="EMBL" id="BNAT01000071">
    <property type="protein sequence ID" value="GHE68719.1"/>
    <property type="molecule type" value="Genomic_DNA"/>
</dbReference>
<dbReference type="InterPro" id="IPR041664">
    <property type="entry name" value="AAA_16"/>
</dbReference>
<dbReference type="Gene3D" id="3.40.50.300">
    <property type="entry name" value="P-loop containing nucleotide triphosphate hydrolases"/>
    <property type="match status" value="1"/>
</dbReference>
<dbReference type="PANTHER" id="PTHR16305:SF35">
    <property type="entry name" value="TRANSCRIPTIONAL ACTIVATOR DOMAIN"/>
    <property type="match status" value="1"/>
</dbReference>
<reference evidence="4" key="2">
    <citation type="submission" date="2020-09" db="EMBL/GenBank/DDBJ databases">
        <authorList>
            <person name="Sun Q."/>
            <person name="Zhou Y."/>
        </authorList>
    </citation>
    <scope>NUCLEOTIDE SEQUENCE</scope>
    <source>
        <strain evidence="4">CGMCC 4.7403</strain>
    </source>
</reference>
<gene>
    <name evidence="4" type="ORF">GCM10017771_92460</name>
</gene>
<dbReference type="Pfam" id="PF00196">
    <property type="entry name" value="GerE"/>
    <property type="match status" value="1"/>
</dbReference>
<feature type="domain" description="HTH luxR-type" evidence="3">
    <location>
        <begin position="879"/>
        <end position="944"/>
    </location>
</feature>
<dbReference type="InterPro" id="IPR016032">
    <property type="entry name" value="Sig_transdc_resp-reg_C-effctor"/>
</dbReference>
<dbReference type="PRINTS" id="PR00038">
    <property type="entry name" value="HTHLUXR"/>
</dbReference>
<dbReference type="Pfam" id="PF13191">
    <property type="entry name" value="AAA_16"/>
    <property type="match status" value="1"/>
</dbReference>
<dbReference type="GO" id="GO:0005524">
    <property type="term" value="F:ATP binding"/>
    <property type="evidence" value="ECO:0007669"/>
    <property type="project" value="UniProtKB-KW"/>
</dbReference>
<reference evidence="4" key="1">
    <citation type="journal article" date="2014" name="Int. J. Syst. Evol. Microbiol.">
        <title>Complete genome sequence of Corynebacterium casei LMG S-19264T (=DSM 44701T), isolated from a smear-ripened cheese.</title>
        <authorList>
            <consortium name="US DOE Joint Genome Institute (JGI-PGF)"/>
            <person name="Walter F."/>
            <person name="Albersmeier A."/>
            <person name="Kalinowski J."/>
            <person name="Ruckert C."/>
        </authorList>
    </citation>
    <scope>NUCLEOTIDE SEQUENCE</scope>
    <source>
        <strain evidence="4">CGMCC 4.7403</strain>
    </source>
</reference>
<protein>
    <recommendedName>
        <fullName evidence="3">HTH luxR-type domain-containing protein</fullName>
    </recommendedName>
</protein>
<organism evidence="4 5">
    <name type="scientific">Streptomyces capitiformicae</name>
    <dbReference type="NCBI Taxonomy" id="2014920"/>
    <lineage>
        <taxon>Bacteria</taxon>
        <taxon>Bacillati</taxon>
        <taxon>Actinomycetota</taxon>
        <taxon>Actinomycetes</taxon>
        <taxon>Kitasatosporales</taxon>
        <taxon>Streptomycetaceae</taxon>
        <taxon>Streptomyces</taxon>
    </lineage>
</organism>
<dbReference type="SUPFAM" id="SSF52540">
    <property type="entry name" value="P-loop containing nucleoside triphosphate hydrolases"/>
    <property type="match status" value="1"/>
</dbReference>
<evidence type="ECO:0000313" key="5">
    <source>
        <dbReference type="Proteomes" id="UP000603227"/>
    </source>
</evidence>
<evidence type="ECO:0000313" key="4">
    <source>
        <dbReference type="EMBL" id="GHE68719.1"/>
    </source>
</evidence>
<dbReference type="AlphaFoldDB" id="A0A919DQ92"/>
<evidence type="ECO:0000256" key="1">
    <source>
        <dbReference type="ARBA" id="ARBA00022741"/>
    </source>
</evidence>